<keyword evidence="1" id="KW-0472">Membrane</keyword>
<feature type="transmembrane region" description="Helical" evidence="1">
    <location>
        <begin position="37"/>
        <end position="58"/>
    </location>
</feature>
<comment type="caution">
    <text evidence="2">The sequence shown here is derived from an EMBL/GenBank/DDBJ whole genome shotgun (WGS) entry which is preliminary data.</text>
</comment>
<dbReference type="RefSeq" id="WP_377241544.1">
    <property type="nucleotide sequence ID" value="NZ_JBHLXP010000001.1"/>
</dbReference>
<keyword evidence="1" id="KW-1133">Transmembrane helix</keyword>
<name>A0ABV6BEE9_9GAMM</name>
<keyword evidence="1" id="KW-0812">Transmembrane</keyword>
<feature type="transmembrane region" description="Helical" evidence="1">
    <location>
        <begin position="83"/>
        <end position="104"/>
    </location>
</feature>
<gene>
    <name evidence="2" type="ORF">ACFFJP_06275</name>
</gene>
<feature type="transmembrane region" description="Helical" evidence="1">
    <location>
        <begin position="7"/>
        <end position="25"/>
    </location>
</feature>
<dbReference type="Proteomes" id="UP001589813">
    <property type="component" value="Unassembled WGS sequence"/>
</dbReference>
<accession>A0ABV6BEE9</accession>
<evidence type="ECO:0000313" key="3">
    <source>
        <dbReference type="Proteomes" id="UP001589813"/>
    </source>
</evidence>
<sequence length="192" mass="22171">MKKKNNFWINIGLMLPIILGTLLYFSSNIAFIYKKNLFYFFWAFASFSIFFTAVYWVFIRKDSKGRSDWSINLQNKKTRIKKIGLVVFAAVFWPAFSAFMGYLLTIPPAYPCYMLATDKFSKYAIVSDINNTGRTPGVFVRLYLYFEEDDYSGTLKWRKPAINSQNINAGDSIFIHGRSCAFGYVVDSVMAN</sequence>
<evidence type="ECO:0000313" key="2">
    <source>
        <dbReference type="EMBL" id="MFC0047888.1"/>
    </source>
</evidence>
<reference evidence="2 3" key="1">
    <citation type="submission" date="2024-09" db="EMBL/GenBank/DDBJ databases">
        <authorList>
            <person name="Sun Q."/>
            <person name="Mori K."/>
        </authorList>
    </citation>
    <scope>NUCLEOTIDE SEQUENCE [LARGE SCALE GENOMIC DNA]</scope>
    <source>
        <strain evidence="2 3">KCTC 23315</strain>
    </source>
</reference>
<organism evidence="2 3">
    <name type="scientific">Rheinheimera tilapiae</name>
    <dbReference type="NCBI Taxonomy" id="875043"/>
    <lineage>
        <taxon>Bacteria</taxon>
        <taxon>Pseudomonadati</taxon>
        <taxon>Pseudomonadota</taxon>
        <taxon>Gammaproteobacteria</taxon>
        <taxon>Chromatiales</taxon>
        <taxon>Chromatiaceae</taxon>
        <taxon>Rheinheimera</taxon>
    </lineage>
</organism>
<keyword evidence="3" id="KW-1185">Reference proteome</keyword>
<proteinExistence type="predicted"/>
<dbReference type="EMBL" id="JBHLXP010000001">
    <property type="protein sequence ID" value="MFC0047888.1"/>
    <property type="molecule type" value="Genomic_DNA"/>
</dbReference>
<evidence type="ECO:0008006" key="4">
    <source>
        <dbReference type="Google" id="ProtNLM"/>
    </source>
</evidence>
<evidence type="ECO:0000256" key="1">
    <source>
        <dbReference type="SAM" id="Phobius"/>
    </source>
</evidence>
<protein>
    <recommendedName>
        <fullName evidence="4">DUF3592 domain-containing protein</fullName>
    </recommendedName>
</protein>